<feature type="compositionally biased region" description="Basic and acidic residues" evidence="2">
    <location>
        <begin position="70"/>
        <end position="84"/>
    </location>
</feature>
<comment type="caution">
    <text evidence="3">The sequence shown here is derived from an EMBL/GenBank/DDBJ whole genome shotgun (WGS) entry which is preliminary data.</text>
</comment>
<reference evidence="3 4" key="1">
    <citation type="submission" date="2016-08" db="EMBL/GenBank/DDBJ databases">
        <authorList>
            <consortium name="Lentinula edodes genome sequencing consortium"/>
            <person name="Sakamoto Y."/>
            <person name="Nakade K."/>
            <person name="Sato S."/>
            <person name="Yoshida Y."/>
            <person name="Miyazaki K."/>
            <person name="Natsume S."/>
            <person name="Konno N."/>
        </authorList>
    </citation>
    <scope>NUCLEOTIDE SEQUENCE [LARGE SCALE GENOMIC DNA]</scope>
    <source>
        <strain evidence="3 4">NBRC 111202</strain>
    </source>
</reference>
<feature type="region of interest" description="Disordered" evidence="2">
    <location>
        <begin position="57"/>
        <end position="89"/>
    </location>
</feature>
<name>A0A1Q3EC50_LENED</name>
<dbReference type="AlphaFoldDB" id="A0A1Q3EC50"/>
<dbReference type="EMBL" id="BDGU01000209">
    <property type="protein sequence ID" value="GAW04787.1"/>
    <property type="molecule type" value="Genomic_DNA"/>
</dbReference>
<keyword evidence="4" id="KW-1185">Reference proteome</keyword>
<evidence type="ECO:0000313" key="3">
    <source>
        <dbReference type="EMBL" id="GAW04787.1"/>
    </source>
</evidence>
<feature type="coiled-coil region" evidence="1">
    <location>
        <begin position="13"/>
        <end position="47"/>
    </location>
</feature>
<gene>
    <name evidence="3" type="ORF">LENED_006598</name>
</gene>
<keyword evidence="1" id="KW-0175">Coiled coil</keyword>
<feature type="coiled-coil region" evidence="1">
    <location>
        <begin position="305"/>
        <end position="377"/>
    </location>
</feature>
<proteinExistence type="predicted"/>
<organism evidence="3 4">
    <name type="scientific">Lentinula edodes</name>
    <name type="common">Shiitake mushroom</name>
    <name type="synonym">Lentinus edodes</name>
    <dbReference type="NCBI Taxonomy" id="5353"/>
    <lineage>
        <taxon>Eukaryota</taxon>
        <taxon>Fungi</taxon>
        <taxon>Dikarya</taxon>
        <taxon>Basidiomycota</taxon>
        <taxon>Agaricomycotina</taxon>
        <taxon>Agaricomycetes</taxon>
        <taxon>Agaricomycetidae</taxon>
        <taxon>Agaricales</taxon>
        <taxon>Marasmiineae</taxon>
        <taxon>Omphalotaceae</taxon>
        <taxon>Lentinula</taxon>
    </lineage>
</organism>
<accession>A0A1Q3EC50</accession>
<feature type="coiled-coil region" evidence="1">
    <location>
        <begin position="409"/>
        <end position="436"/>
    </location>
</feature>
<reference evidence="3 4" key="2">
    <citation type="submission" date="2017-02" db="EMBL/GenBank/DDBJ databases">
        <title>A genome survey and senescence transcriptome analysis in Lentinula edodes.</title>
        <authorList>
            <person name="Sakamoto Y."/>
            <person name="Nakade K."/>
            <person name="Sato S."/>
            <person name="Yoshida Y."/>
            <person name="Miyazaki K."/>
            <person name="Natsume S."/>
            <person name="Konno N."/>
        </authorList>
    </citation>
    <scope>NUCLEOTIDE SEQUENCE [LARGE SCALE GENOMIC DNA]</scope>
    <source>
        <strain evidence="3 4">NBRC 111202</strain>
    </source>
</reference>
<evidence type="ECO:0000313" key="4">
    <source>
        <dbReference type="Proteomes" id="UP000188533"/>
    </source>
</evidence>
<sequence length="441" mass="51555">MKVLQRLYLKTDIANETRKRQSAEDHATKLQNQLASKEIKISTLNKTIVQLKDLAKTETTRANASPSSNSDREELKRMRGEETRLQSQVEELNRTITDLEREKRDYEAHTLLQQPLIESDRKELRELREERKTLRQEATSCNLEIQYLQESIGKLREEAEAYQNELTIARADVTKLQDQMKDHALETSRATGLQSQIERLQESNGKLRYDAETHKNELTTARAESMNLRDQIKDSMREASRVTDLENKIEELNQNIHVLEQEKRDYEMKTLLEQPIIVSDREKLKKLQEEQTTSKQEVASRDSKIQCLQESMDKLRDEAETHKNELTIARADVTKLQDQMKESALETSRVTGLESQIVELNRTIHDLEKEKRESEMKAMLEQPLMTANKEKLKRLQEQQAVFTQNEIRTTELEGRIEVLNKDIQALQQDKRDLEMRVSVES</sequence>
<protein>
    <submittedName>
        <fullName evidence="3">Axoneme-associated protein GASP-180</fullName>
    </submittedName>
</protein>
<evidence type="ECO:0000256" key="1">
    <source>
        <dbReference type="SAM" id="Coils"/>
    </source>
</evidence>
<feature type="compositionally biased region" description="Polar residues" evidence="2">
    <location>
        <begin position="60"/>
        <end position="69"/>
    </location>
</feature>
<dbReference type="Proteomes" id="UP000188533">
    <property type="component" value="Unassembled WGS sequence"/>
</dbReference>
<evidence type="ECO:0000256" key="2">
    <source>
        <dbReference type="SAM" id="MobiDB-lite"/>
    </source>
</evidence>
<dbReference type="Gene3D" id="1.10.287.1490">
    <property type="match status" value="1"/>
</dbReference>